<dbReference type="HOGENOM" id="CLU_3398964_0_0_0"/>
<protein>
    <submittedName>
        <fullName evidence="2">Uncharacterized protein</fullName>
    </submittedName>
</protein>
<evidence type="ECO:0000256" key="1">
    <source>
        <dbReference type="SAM" id="Phobius"/>
    </source>
</evidence>
<gene>
    <name evidence="2" type="ORF">THERU_06420</name>
</gene>
<dbReference type="AlphaFoldDB" id="W0DE33"/>
<reference evidence="2 3" key="1">
    <citation type="submission" date="2013-12" db="EMBL/GenBank/DDBJ databases">
        <authorList>
            <consortium name="DOE Joint Genome Institute"/>
            <person name="Eisen J."/>
            <person name="Huntemann M."/>
            <person name="Han J."/>
            <person name="Chen A."/>
            <person name="Kyrpides N."/>
            <person name="Mavromatis K."/>
            <person name="Markowitz V."/>
            <person name="Palaniappan K."/>
            <person name="Ivanova N."/>
            <person name="Schaumberg A."/>
            <person name="Pati A."/>
            <person name="Liolios K."/>
            <person name="Nordberg H.P."/>
            <person name="Cantor M.N."/>
            <person name="Hua S.X."/>
            <person name="Woyke T."/>
        </authorList>
    </citation>
    <scope>NUCLEOTIDE SEQUENCE [LARGE SCALE GENOMIC DNA]</scope>
    <source>
        <strain evidence="2 3">DSM 23557</strain>
    </source>
</reference>
<keyword evidence="3" id="KW-1185">Reference proteome</keyword>
<keyword evidence="1" id="KW-1133">Transmembrane helix</keyword>
<evidence type="ECO:0000313" key="3">
    <source>
        <dbReference type="Proteomes" id="UP000018914"/>
    </source>
</evidence>
<proteinExistence type="predicted"/>
<name>W0DE33_9AQUI</name>
<dbReference type="KEGG" id="trd:THERU_06420"/>
<evidence type="ECO:0000313" key="2">
    <source>
        <dbReference type="EMBL" id="AHE96889.1"/>
    </source>
</evidence>
<sequence>MELLLYVLFLIFLTLLVFGFLRWYGKFMSGG</sequence>
<dbReference type="Proteomes" id="UP000018914">
    <property type="component" value="Chromosome"/>
</dbReference>
<dbReference type="PATRIC" id="fig|75906.3.peg.1246"/>
<organism evidence="3">
    <name type="scientific">Thermocrinis ruber</name>
    <dbReference type="NCBI Taxonomy" id="75906"/>
    <lineage>
        <taxon>Bacteria</taxon>
        <taxon>Pseudomonadati</taxon>
        <taxon>Aquificota</taxon>
        <taxon>Aquificia</taxon>
        <taxon>Aquificales</taxon>
        <taxon>Aquificaceae</taxon>
        <taxon>Thermocrinis</taxon>
    </lineage>
</organism>
<accession>W0DE33</accession>
<keyword evidence="1" id="KW-0812">Transmembrane</keyword>
<feature type="transmembrane region" description="Helical" evidence="1">
    <location>
        <begin position="6"/>
        <end position="25"/>
    </location>
</feature>
<dbReference type="EMBL" id="CP007028">
    <property type="protein sequence ID" value="AHE96889.1"/>
    <property type="molecule type" value="Genomic_DNA"/>
</dbReference>
<keyword evidence="1" id="KW-0472">Membrane</keyword>